<reference evidence="4" key="2">
    <citation type="journal article" date="2014" name="Genome Announc.">
        <title>Complete Genome Sequence of Mycoplasma californicum Strain HAZ160_1 from Bovine Mastitic Milk in Japan.</title>
        <authorList>
            <person name="Hata E."/>
            <person name="Murakami K."/>
        </authorList>
    </citation>
    <scope>NUCLEOTIDE SEQUENCE</scope>
    <source>
        <strain evidence="4">HAZ160_1</strain>
    </source>
</reference>
<gene>
    <name evidence="4" type="primary">mgs</name>
    <name evidence="4" type="ORF">MCAL160_0263</name>
</gene>
<evidence type="ECO:0000313" key="4">
    <source>
        <dbReference type="EMBL" id="BAP00932.1"/>
    </source>
</evidence>
<dbReference type="GO" id="GO:0000731">
    <property type="term" value="P:DNA synthesis involved in DNA repair"/>
    <property type="evidence" value="ECO:0007669"/>
    <property type="project" value="TreeGrafter"/>
</dbReference>
<reference evidence="4" key="1">
    <citation type="journal article" date="2014" name="Appl. Environ. Microbiol.">
        <title>Molecular Epidemiology of Cases of Mycoplasma californicum Infection in Japan.</title>
        <authorList>
            <person name="Hata E."/>
            <person name="Suzuki K."/>
            <person name="Hanyu H."/>
            <person name="Itoh M."/>
            <person name="Higuchi H."/>
            <person name="Kobayashi H."/>
        </authorList>
    </citation>
    <scope>NUCLEOTIDE SEQUENCE</scope>
    <source>
        <strain evidence="4">HAZ160_1</strain>
    </source>
</reference>
<dbReference type="PANTHER" id="PTHR13779">
    <property type="entry name" value="WERNER HELICASE-INTERACTING PROTEIN 1 FAMILY MEMBER"/>
    <property type="match status" value="1"/>
</dbReference>
<dbReference type="EMBL" id="AP013353">
    <property type="protein sequence ID" value="BAP00932.1"/>
    <property type="molecule type" value="Genomic_DNA"/>
</dbReference>
<keyword evidence="1" id="KW-0547">Nucleotide-binding</keyword>
<evidence type="ECO:0000256" key="2">
    <source>
        <dbReference type="ARBA" id="ARBA00022840"/>
    </source>
</evidence>
<organism evidence="4">
    <name type="scientific">Mycoplasmopsis californica HAZ160_1</name>
    <dbReference type="NCBI Taxonomy" id="1397850"/>
    <lineage>
        <taxon>Bacteria</taxon>
        <taxon>Bacillati</taxon>
        <taxon>Mycoplasmatota</taxon>
        <taxon>Mycoplasmoidales</taxon>
        <taxon>Metamycoplasmataceae</taxon>
        <taxon>Mycoplasmopsis</taxon>
    </lineage>
</organism>
<dbReference type="InterPro" id="IPR051314">
    <property type="entry name" value="AAA_ATPase_RarA/MGS1/WRNIP1"/>
</dbReference>
<accession>A0AAT9F7S7</accession>
<reference evidence="4" key="4">
    <citation type="submission" date="2024-06" db="EMBL/GenBank/DDBJ databases">
        <authorList>
            <consortium name="Mycoplasma californicum genome sequencing consortium"/>
            <person name="Hata E."/>
            <person name="Tanaka K."/>
            <person name="Tamamura Y."/>
        </authorList>
    </citation>
    <scope>NUCLEOTIDE SEQUENCE</scope>
    <source>
        <strain evidence="4">HAZ160_1</strain>
    </source>
</reference>
<dbReference type="GO" id="GO:0008047">
    <property type="term" value="F:enzyme activator activity"/>
    <property type="evidence" value="ECO:0007669"/>
    <property type="project" value="TreeGrafter"/>
</dbReference>
<dbReference type="InterPro" id="IPR008824">
    <property type="entry name" value="RuvB-like_N"/>
</dbReference>
<dbReference type="Pfam" id="PF16193">
    <property type="entry name" value="AAA_assoc_2"/>
    <property type="match status" value="1"/>
</dbReference>
<dbReference type="InterPro" id="IPR008921">
    <property type="entry name" value="DNA_pol3_clamp-load_cplx_C"/>
</dbReference>
<dbReference type="Gene3D" id="1.10.3710.10">
    <property type="entry name" value="DNA polymerase III clamp loader subunits, C-terminal domain"/>
    <property type="match status" value="1"/>
</dbReference>
<dbReference type="GO" id="GO:0006310">
    <property type="term" value="P:DNA recombination"/>
    <property type="evidence" value="ECO:0007669"/>
    <property type="project" value="InterPro"/>
</dbReference>
<protein>
    <submittedName>
        <fullName evidence="4">ATPase</fullName>
    </submittedName>
</protein>
<name>A0AAT9F7S7_9BACT</name>
<dbReference type="PANTHER" id="PTHR13779:SF7">
    <property type="entry name" value="ATPASE WRNIP1"/>
    <property type="match status" value="1"/>
</dbReference>
<dbReference type="CDD" id="cd00009">
    <property type="entry name" value="AAA"/>
    <property type="match status" value="1"/>
</dbReference>
<dbReference type="GO" id="GO:0009378">
    <property type="term" value="F:four-way junction helicase activity"/>
    <property type="evidence" value="ECO:0007669"/>
    <property type="project" value="InterPro"/>
</dbReference>
<dbReference type="Gene3D" id="1.20.272.10">
    <property type="match status" value="1"/>
</dbReference>
<dbReference type="SUPFAM" id="SSF48019">
    <property type="entry name" value="post-AAA+ oligomerization domain-like"/>
    <property type="match status" value="1"/>
</dbReference>
<dbReference type="GO" id="GO:0006261">
    <property type="term" value="P:DNA-templated DNA replication"/>
    <property type="evidence" value="ECO:0007669"/>
    <property type="project" value="TreeGrafter"/>
</dbReference>
<sequence length="495" mass="57608">MMKLIKLLNLLLNKCKNKVKIIKNLLKRTLKNNSIFNWRQKNTENYLCFFLFCEKSKEFQHQPIFYFIYFGNFWNMWFFLRVWTKIYIMNNLANELRPQTLDDIIGQQNNVNLLKEIVENKLKTSFIFYGESGTGKTSCAIALANDLGLKYDIFNASIDSKVDLIDKISSNQIVIIDEIHRLNKNLQDILLSYLEFDRVTIYATTTENPYFRIVPALRSRMQILQFNKLSEEEVFNGIKKVIKSNFSNLQIDDENIKILVKHSTGDYRFCLNNLQMLAFLSKSQVITKETITKLIPNINFYSDMNSDAHYNNLSAFHKSMRGSDVDGALYWGALILKTGDYQGLFRRISAVVYEDIGLADPNAALRVEAALNAVERLGFPEANLPIFYLISFIALSPKSNSTYLAMQNVQKFIDEGNIYDVPMHLRESHYASASNLGHGIGYKYPHNYPNHWTKQAYLPKKIQNIEFFTPAQNDLEKVKTYYQQIKSWKEKNDKN</sequence>
<proteinExistence type="predicted"/>
<dbReference type="Gene3D" id="1.10.8.60">
    <property type="match status" value="1"/>
</dbReference>
<dbReference type="InterPro" id="IPR027417">
    <property type="entry name" value="P-loop_NTPase"/>
</dbReference>
<dbReference type="SUPFAM" id="SSF52540">
    <property type="entry name" value="P-loop containing nucleoside triphosphate hydrolases"/>
    <property type="match status" value="1"/>
</dbReference>
<evidence type="ECO:0000259" key="3">
    <source>
        <dbReference type="SMART" id="SM00382"/>
    </source>
</evidence>
<dbReference type="Pfam" id="PF05496">
    <property type="entry name" value="RuvB_N"/>
    <property type="match status" value="1"/>
</dbReference>
<dbReference type="Gene3D" id="3.40.50.300">
    <property type="entry name" value="P-loop containing nucleotide triphosphate hydrolases"/>
    <property type="match status" value="1"/>
</dbReference>
<feature type="domain" description="AAA+ ATPase" evidence="3">
    <location>
        <begin position="122"/>
        <end position="229"/>
    </location>
</feature>
<dbReference type="GO" id="GO:0003677">
    <property type="term" value="F:DNA binding"/>
    <property type="evidence" value="ECO:0007669"/>
    <property type="project" value="InterPro"/>
</dbReference>
<keyword evidence="2" id="KW-0067">ATP-binding</keyword>
<dbReference type="InterPro" id="IPR032423">
    <property type="entry name" value="AAA_assoc_2"/>
</dbReference>
<dbReference type="GO" id="GO:0005524">
    <property type="term" value="F:ATP binding"/>
    <property type="evidence" value="ECO:0007669"/>
    <property type="project" value="UniProtKB-KW"/>
</dbReference>
<dbReference type="InterPro" id="IPR003593">
    <property type="entry name" value="AAA+_ATPase"/>
</dbReference>
<reference evidence="4" key="3">
    <citation type="journal article" date="2019" name="Vet. Microbiol.">
        <title>Mutations associated with change of susceptibility to lincosamides and/or macrolides in field and laboratory-derived Mycoplasma californicum strains in Japan, and development of a rapid detection method for these mutations.</title>
        <authorList>
            <person name="Hata E."/>
            <person name="Nagai K."/>
            <person name="Murakami K."/>
        </authorList>
    </citation>
    <scope>NUCLEOTIDE SEQUENCE</scope>
    <source>
        <strain evidence="4">HAZ160_1</strain>
    </source>
</reference>
<dbReference type="CDD" id="cd18139">
    <property type="entry name" value="HLD_clamp_RarA"/>
    <property type="match status" value="1"/>
</dbReference>
<dbReference type="InterPro" id="IPR021886">
    <property type="entry name" value="MgsA_C"/>
</dbReference>
<dbReference type="KEGG" id="mcm:MCAL160_0263"/>
<dbReference type="AlphaFoldDB" id="A0AAT9F7S7"/>
<dbReference type="GO" id="GO:0017116">
    <property type="term" value="F:single-stranded DNA helicase activity"/>
    <property type="evidence" value="ECO:0007669"/>
    <property type="project" value="TreeGrafter"/>
</dbReference>
<dbReference type="SMART" id="SM00382">
    <property type="entry name" value="AAA"/>
    <property type="match status" value="1"/>
</dbReference>
<dbReference type="Pfam" id="PF12002">
    <property type="entry name" value="MgsA_C"/>
    <property type="match status" value="1"/>
</dbReference>
<evidence type="ECO:0000256" key="1">
    <source>
        <dbReference type="ARBA" id="ARBA00022741"/>
    </source>
</evidence>